<dbReference type="RefSeq" id="WP_257529776.1">
    <property type="nucleotide sequence ID" value="NZ_JANKAS010000003.1"/>
</dbReference>
<accession>A0AAE3HFR5</accession>
<keyword evidence="2" id="KW-1185">Reference proteome</keyword>
<reference evidence="1" key="1">
    <citation type="submission" date="2022-07" db="EMBL/GenBank/DDBJ databases">
        <title>Enhanced cultured diversity of the mouse gut microbiota enables custom-made synthetic communities.</title>
        <authorList>
            <person name="Afrizal A."/>
        </authorList>
    </citation>
    <scope>NUCLEOTIDE SEQUENCE</scope>
    <source>
        <strain evidence="1">DSM 28593</strain>
    </source>
</reference>
<name>A0AAE3HFR5_9FIRM</name>
<dbReference type="AlphaFoldDB" id="A0AAE3HFR5"/>
<gene>
    <name evidence="1" type="ORF">NSA47_04780</name>
</gene>
<comment type="caution">
    <text evidence="1">The sequence shown here is derived from an EMBL/GenBank/DDBJ whole genome shotgun (WGS) entry which is preliminary data.</text>
</comment>
<evidence type="ECO:0000313" key="1">
    <source>
        <dbReference type="EMBL" id="MCR1898303.1"/>
    </source>
</evidence>
<dbReference type="Proteomes" id="UP001205748">
    <property type="component" value="Unassembled WGS sequence"/>
</dbReference>
<sequence length="297" mass="34250">MTKRKFFKKKLIFAFLVIFLFTLGLALWQPQPPSISDEDHQVFSLMENALGEKGEIILNKDQINALLKKEFNEDRIIGNLKIKDIGIDMKKEELILHVPIVYRGLSFTLTSRGSIHFEQPYIYYRPNKVMVGKLPIPKSFLLSTIEKQDSEHFTIEEGKIKIDKSILPLSISYIAVKDGQLHVALDKEGKIQWALQFLDLEEKEKEKVENILGNVLEDLDKIKEILEENNQKDVIDRIQKSIENMIKNPDDHSQKDIEDAKKSYGTLPPKQQKEVMSAILSGVDTHTLLMLKEEFGF</sequence>
<organism evidence="1 2">
    <name type="scientific">Irregularibacter muris</name>
    <dbReference type="NCBI Taxonomy" id="1796619"/>
    <lineage>
        <taxon>Bacteria</taxon>
        <taxon>Bacillati</taxon>
        <taxon>Bacillota</taxon>
        <taxon>Clostridia</taxon>
        <taxon>Eubacteriales</taxon>
        <taxon>Eubacteriaceae</taxon>
        <taxon>Irregularibacter</taxon>
    </lineage>
</organism>
<protein>
    <submittedName>
        <fullName evidence="1">Uncharacterized protein</fullName>
    </submittedName>
</protein>
<dbReference type="EMBL" id="JANKAS010000003">
    <property type="protein sequence ID" value="MCR1898303.1"/>
    <property type="molecule type" value="Genomic_DNA"/>
</dbReference>
<proteinExistence type="predicted"/>
<evidence type="ECO:0000313" key="2">
    <source>
        <dbReference type="Proteomes" id="UP001205748"/>
    </source>
</evidence>